<dbReference type="SMART" id="SM00829">
    <property type="entry name" value="PKS_ER"/>
    <property type="match status" value="1"/>
</dbReference>
<accession>A0A6F8Y9C9</accession>
<evidence type="ECO:0000259" key="2">
    <source>
        <dbReference type="SMART" id="SM00829"/>
    </source>
</evidence>
<dbReference type="PANTHER" id="PTHR44154:SF1">
    <property type="entry name" value="QUINONE OXIDOREDUCTASE"/>
    <property type="match status" value="1"/>
</dbReference>
<dbReference type="NCBIfam" id="TIGR01751">
    <property type="entry name" value="crot-CoA-red"/>
    <property type="match status" value="1"/>
</dbReference>
<dbReference type="InterPro" id="IPR013149">
    <property type="entry name" value="ADH-like_C"/>
</dbReference>
<dbReference type="InterPro" id="IPR051603">
    <property type="entry name" value="Zinc-ADH_QOR/CCCR"/>
</dbReference>
<dbReference type="AlphaFoldDB" id="A0A6F8Y9C9"/>
<dbReference type="InterPro" id="IPR010085">
    <property type="entry name" value="Crot_CoA_red"/>
</dbReference>
<reference evidence="3 4" key="1">
    <citation type="submission" date="2020-03" db="EMBL/GenBank/DDBJ databases">
        <title>Whole genome shotgun sequence of Phytohabitans suffuscus NBRC 105367.</title>
        <authorList>
            <person name="Komaki H."/>
            <person name="Tamura T."/>
        </authorList>
    </citation>
    <scope>NUCLEOTIDE SEQUENCE [LARGE SCALE GENOMIC DNA]</scope>
    <source>
        <strain evidence="3 4">NBRC 105367</strain>
    </source>
</reference>
<keyword evidence="4" id="KW-1185">Reference proteome</keyword>
<dbReference type="SUPFAM" id="SSF50129">
    <property type="entry name" value="GroES-like"/>
    <property type="match status" value="1"/>
</dbReference>
<dbReference type="InterPro" id="IPR013154">
    <property type="entry name" value="ADH-like_N"/>
</dbReference>
<dbReference type="PANTHER" id="PTHR44154">
    <property type="entry name" value="QUINONE OXIDOREDUCTASE"/>
    <property type="match status" value="1"/>
</dbReference>
<proteinExistence type="predicted"/>
<sequence length="447" mass="47754">MDPIAEALLGDATPDQLARIDVPGDYLAAYLRAEDVGMFAGGADKDVRRSMKVGRVPMPQLAPDEALVAVMASSINYNTVWSAMFEPLPTFAFLRRFAATGGFAQRHDLPHHVVGSDAAGVVVRVGAGVRHWRVGDHVMVSPAYVDDQEPGTHADGMMGDEQRAWGFETNFGGLAHYAVVRVSQLVPKPPHLTWEEAASITLCAGTAYRMLVSPLGADLKQGDTVLVWGATGGLGAYAVQMVRAGGGIAVGVVGTEEKAAALRRLGCDVVVNRHDIGLAGTAGDADHAIEIGKRLGRIIRAETGGDPRIVFDYVGRSTFGVSVFVAARGGIVVTCGSSSGYRHEYDNRYLWMNLKRVIGSHVANLREQWECARLFSLGRLAPTLSRVYPLSEAADATRLVQTNSHLGKVGVLCMAPVTGLGVTDPELRERIGVARINPLRDLVGTHT</sequence>
<keyword evidence="1" id="KW-0521">NADP</keyword>
<dbReference type="InterPro" id="IPR020843">
    <property type="entry name" value="ER"/>
</dbReference>
<organism evidence="3 4">
    <name type="scientific">Phytohabitans suffuscus</name>
    <dbReference type="NCBI Taxonomy" id="624315"/>
    <lineage>
        <taxon>Bacteria</taxon>
        <taxon>Bacillati</taxon>
        <taxon>Actinomycetota</taxon>
        <taxon>Actinomycetes</taxon>
        <taxon>Micromonosporales</taxon>
        <taxon>Micromonosporaceae</taxon>
    </lineage>
</organism>
<dbReference type="GO" id="GO:0043880">
    <property type="term" value="F:crotonyl-CoA reductase activity"/>
    <property type="evidence" value="ECO:0007669"/>
    <property type="project" value="InterPro"/>
</dbReference>
<protein>
    <submittedName>
        <fullName evidence="3">Crotonyl-CoA reductase</fullName>
    </submittedName>
</protein>
<dbReference type="RefSeq" id="WP_173152395.1">
    <property type="nucleotide sequence ID" value="NZ_AP022871.1"/>
</dbReference>
<dbReference type="Pfam" id="PF00107">
    <property type="entry name" value="ADH_zinc_N"/>
    <property type="match status" value="1"/>
</dbReference>
<dbReference type="Proteomes" id="UP000503011">
    <property type="component" value="Chromosome"/>
</dbReference>
<dbReference type="KEGG" id="psuu:Psuf_000180"/>
<evidence type="ECO:0000256" key="1">
    <source>
        <dbReference type="ARBA" id="ARBA00022857"/>
    </source>
</evidence>
<dbReference type="InterPro" id="IPR036291">
    <property type="entry name" value="NAD(P)-bd_dom_sf"/>
</dbReference>
<evidence type="ECO:0000313" key="4">
    <source>
        <dbReference type="Proteomes" id="UP000503011"/>
    </source>
</evidence>
<dbReference type="Pfam" id="PF08240">
    <property type="entry name" value="ADH_N"/>
    <property type="match status" value="1"/>
</dbReference>
<dbReference type="InterPro" id="IPR011032">
    <property type="entry name" value="GroES-like_sf"/>
</dbReference>
<dbReference type="Gene3D" id="3.90.180.10">
    <property type="entry name" value="Medium-chain alcohol dehydrogenases, catalytic domain"/>
    <property type="match status" value="2"/>
</dbReference>
<evidence type="ECO:0000313" key="3">
    <source>
        <dbReference type="EMBL" id="BCB82705.1"/>
    </source>
</evidence>
<name>A0A6F8Y9C9_9ACTN</name>
<dbReference type="EMBL" id="AP022871">
    <property type="protein sequence ID" value="BCB82705.1"/>
    <property type="molecule type" value="Genomic_DNA"/>
</dbReference>
<feature type="domain" description="Enoyl reductase (ER)" evidence="2">
    <location>
        <begin position="46"/>
        <end position="411"/>
    </location>
</feature>
<dbReference type="SUPFAM" id="SSF51735">
    <property type="entry name" value="NAD(P)-binding Rossmann-fold domains"/>
    <property type="match status" value="1"/>
</dbReference>
<reference evidence="3 4" key="2">
    <citation type="submission" date="2020-03" db="EMBL/GenBank/DDBJ databases">
        <authorList>
            <person name="Ichikawa N."/>
            <person name="Kimura A."/>
            <person name="Kitahashi Y."/>
            <person name="Uohara A."/>
        </authorList>
    </citation>
    <scope>NUCLEOTIDE SEQUENCE [LARGE SCALE GENOMIC DNA]</scope>
    <source>
        <strain evidence="3 4">NBRC 105367</strain>
    </source>
</reference>
<gene>
    <name evidence="3" type="primary">qor_1</name>
    <name evidence="3" type="ORF">Psuf_000180</name>
</gene>